<name>A0A2M7G0C7_9BACT</name>
<dbReference type="SUPFAM" id="SSF89919">
    <property type="entry name" value="Ribosome-binding factor A, RbfA"/>
    <property type="match status" value="1"/>
</dbReference>
<dbReference type="HAMAP" id="MF_00003">
    <property type="entry name" value="RbfA"/>
    <property type="match status" value="1"/>
</dbReference>
<comment type="subcellular location">
    <subcellularLocation>
        <location evidence="2">Cytoplasm</location>
    </subcellularLocation>
</comment>
<reference evidence="3 4" key="1">
    <citation type="submission" date="2017-09" db="EMBL/GenBank/DDBJ databases">
        <title>Depth-based differentiation of microbial function through sediment-hosted aquifers and enrichment of novel symbionts in the deep terrestrial subsurface.</title>
        <authorList>
            <person name="Probst A.J."/>
            <person name="Ladd B."/>
            <person name="Jarett J.K."/>
            <person name="Geller-Mcgrath D.E."/>
            <person name="Sieber C.M."/>
            <person name="Emerson J.B."/>
            <person name="Anantharaman K."/>
            <person name="Thomas B.C."/>
            <person name="Malmstrom R."/>
            <person name="Stieglmeier M."/>
            <person name="Klingl A."/>
            <person name="Woyke T."/>
            <person name="Ryan C.M."/>
            <person name="Banfield J.F."/>
        </authorList>
    </citation>
    <scope>NUCLEOTIDE SEQUENCE [LARGE SCALE GENOMIC DNA]</scope>
    <source>
        <strain evidence="3">CG17_big_fil_post_rev_8_21_14_2_50_48_46</strain>
    </source>
</reference>
<evidence type="ECO:0000256" key="2">
    <source>
        <dbReference type="HAMAP-Rule" id="MF_00003"/>
    </source>
</evidence>
<comment type="subunit">
    <text evidence="2">Monomer. Binds 30S ribosomal subunits, but not 50S ribosomal subunits or 70S ribosomes.</text>
</comment>
<dbReference type="NCBIfam" id="TIGR00082">
    <property type="entry name" value="rbfA"/>
    <property type="match status" value="1"/>
</dbReference>
<dbReference type="Pfam" id="PF02033">
    <property type="entry name" value="RBFA"/>
    <property type="match status" value="1"/>
</dbReference>
<dbReference type="EMBL" id="PFFQ01000053">
    <property type="protein sequence ID" value="PIW15175.1"/>
    <property type="molecule type" value="Genomic_DNA"/>
</dbReference>
<dbReference type="GO" id="GO:0030490">
    <property type="term" value="P:maturation of SSU-rRNA"/>
    <property type="evidence" value="ECO:0007669"/>
    <property type="project" value="UniProtKB-UniRule"/>
</dbReference>
<dbReference type="InterPro" id="IPR023799">
    <property type="entry name" value="RbfA_dom_sf"/>
</dbReference>
<evidence type="ECO:0000313" key="4">
    <source>
        <dbReference type="Proteomes" id="UP000231019"/>
    </source>
</evidence>
<keyword evidence="1 2" id="KW-0690">Ribosome biogenesis</keyword>
<proteinExistence type="inferred from homology"/>
<gene>
    <name evidence="2" type="primary">rbfA</name>
    <name evidence="3" type="ORF">COW36_17275</name>
</gene>
<dbReference type="Proteomes" id="UP000231019">
    <property type="component" value="Unassembled WGS sequence"/>
</dbReference>
<dbReference type="InterPro" id="IPR020053">
    <property type="entry name" value="Ribosome-bd_factorA_CS"/>
</dbReference>
<sequence>MANTLRVEKITAEILRALSEILRTEVHDLRVAEHFGSITRVDLTRDLRHATVYISVFGDQESQKAFMDGLASARGFIRSELGRRVRLRHIPDLHFKLDLSLEKGAQVISLIENLRSQGQL</sequence>
<dbReference type="AlphaFoldDB" id="A0A2M7G0C7"/>
<dbReference type="Gene3D" id="3.30.300.20">
    <property type="match status" value="1"/>
</dbReference>
<dbReference type="PANTHER" id="PTHR33515">
    <property type="entry name" value="RIBOSOME-BINDING FACTOR A, CHLOROPLASTIC-RELATED"/>
    <property type="match status" value="1"/>
</dbReference>
<dbReference type="GO" id="GO:0043024">
    <property type="term" value="F:ribosomal small subunit binding"/>
    <property type="evidence" value="ECO:0007669"/>
    <property type="project" value="TreeGrafter"/>
</dbReference>
<protein>
    <recommendedName>
        <fullName evidence="2">Ribosome-binding factor A</fullName>
    </recommendedName>
</protein>
<evidence type="ECO:0000256" key="1">
    <source>
        <dbReference type="ARBA" id="ARBA00022517"/>
    </source>
</evidence>
<dbReference type="PROSITE" id="PS01319">
    <property type="entry name" value="RBFA"/>
    <property type="match status" value="1"/>
</dbReference>
<evidence type="ECO:0000313" key="3">
    <source>
        <dbReference type="EMBL" id="PIW15175.1"/>
    </source>
</evidence>
<comment type="function">
    <text evidence="2">One of several proteins that assist in the late maturation steps of the functional core of the 30S ribosomal subunit. Associates with free 30S ribosomal subunits (but not with 30S subunits that are part of 70S ribosomes or polysomes). Required for efficient processing of 16S rRNA. May interact with the 5'-terminal helix region of 16S rRNA.</text>
</comment>
<dbReference type="PANTHER" id="PTHR33515:SF1">
    <property type="entry name" value="RIBOSOME-BINDING FACTOR A, CHLOROPLASTIC-RELATED"/>
    <property type="match status" value="1"/>
</dbReference>
<comment type="caution">
    <text evidence="3">The sequence shown here is derived from an EMBL/GenBank/DDBJ whole genome shotgun (WGS) entry which is preliminary data.</text>
</comment>
<dbReference type="InterPro" id="IPR015946">
    <property type="entry name" value="KH_dom-like_a/b"/>
</dbReference>
<organism evidence="3 4">
    <name type="scientific">bacterium (Candidatus Blackallbacteria) CG17_big_fil_post_rev_8_21_14_2_50_48_46</name>
    <dbReference type="NCBI Taxonomy" id="2014261"/>
    <lineage>
        <taxon>Bacteria</taxon>
        <taxon>Candidatus Blackallbacteria</taxon>
    </lineage>
</organism>
<keyword evidence="2" id="KW-0963">Cytoplasm</keyword>
<dbReference type="InterPro" id="IPR000238">
    <property type="entry name" value="RbfA"/>
</dbReference>
<comment type="similarity">
    <text evidence="2">Belongs to the RbfA family.</text>
</comment>
<accession>A0A2M7G0C7</accession>
<dbReference type="GO" id="GO:0005829">
    <property type="term" value="C:cytosol"/>
    <property type="evidence" value="ECO:0007669"/>
    <property type="project" value="TreeGrafter"/>
</dbReference>